<protein>
    <submittedName>
        <fullName evidence="2">Uncharacterized protein</fullName>
    </submittedName>
</protein>
<evidence type="ECO:0000313" key="3">
    <source>
        <dbReference type="Proteomes" id="UP000007319"/>
    </source>
</evidence>
<dbReference type="Proteomes" id="UP000007319">
    <property type="component" value="Plasmid AZOBR_p3"/>
</dbReference>
<organism evidence="2 3">
    <name type="scientific">Azospirillum baldaniorum</name>
    <dbReference type="NCBI Taxonomy" id="1064539"/>
    <lineage>
        <taxon>Bacteria</taxon>
        <taxon>Pseudomonadati</taxon>
        <taxon>Pseudomonadota</taxon>
        <taxon>Alphaproteobacteria</taxon>
        <taxon>Rhodospirillales</taxon>
        <taxon>Azospirillaceae</taxon>
        <taxon>Azospirillum</taxon>
    </lineage>
</organism>
<proteinExistence type="predicted"/>
<name>A0A9P1JZ82_9PROT</name>
<feature type="compositionally biased region" description="Basic and acidic residues" evidence="1">
    <location>
        <begin position="172"/>
        <end position="190"/>
    </location>
</feature>
<geneLocation type="plasmid" evidence="2 3">
    <name>AZOBR_p3</name>
</geneLocation>
<dbReference type="AlphaFoldDB" id="A0A9P1JZ82"/>
<feature type="compositionally biased region" description="Gly residues" evidence="1">
    <location>
        <begin position="148"/>
        <end position="162"/>
    </location>
</feature>
<feature type="region of interest" description="Disordered" evidence="1">
    <location>
        <begin position="141"/>
        <end position="211"/>
    </location>
</feature>
<evidence type="ECO:0000313" key="2">
    <source>
        <dbReference type="EMBL" id="CCD02640.1"/>
    </source>
</evidence>
<keyword evidence="2" id="KW-0614">Plasmid</keyword>
<dbReference type="RefSeq" id="WP_014199160.1">
    <property type="nucleotide sequence ID" value="NC_016595.1"/>
</dbReference>
<gene>
    <name evidence="2" type="ORF">AZOBR_p330041</name>
</gene>
<feature type="region of interest" description="Disordered" evidence="1">
    <location>
        <begin position="225"/>
        <end position="261"/>
    </location>
</feature>
<reference evidence="2 3" key="1">
    <citation type="journal article" date="2011" name="PLoS Genet.">
        <title>Azospirillum genomes reveal transition of bacteria from aquatic to terrestrial environments.</title>
        <authorList>
            <person name="Wisniewski-Dye F."/>
            <person name="Borziak K."/>
            <person name="Khalsa-Moyers G."/>
            <person name="Alexandre G."/>
            <person name="Sukharnikov L.O."/>
            <person name="Wuichet K."/>
            <person name="Hurst G.B."/>
            <person name="McDonald W.H."/>
            <person name="Robertson J.S."/>
            <person name="Barbe V."/>
            <person name="Calteau A."/>
            <person name="Rouy Z."/>
            <person name="Mangenot S."/>
            <person name="Prigent-Combaret C."/>
            <person name="Normand P."/>
            <person name="Boyer M."/>
            <person name="Siguier P."/>
            <person name="Dessaux Y."/>
            <person name="Elmerich C."/>
            <person name="Condemine G."/>
            <person name="Krishnen G."/>
            <person name="Kennedy I."/>
            <person name="Paterson A.H."/>
            <person name="Gonzalez V."/>
            <person name="Mavingui P."/>
            <person name="Zhulin I.B."/>
        </authorList>
    </citation>
    <scope>NUCLEOTIDE SEQUENCE [LARGE SCALE GENOMIC DNA]</scope>
    <source>
        <strain evidence="2 3">Sp245</strain>
    </source>
</reference>
<dbReference type="KEGG" id="abs:AZOBR_p330041"/>
<evidence type="ECO:0000256" key="1">
    <source>
        <dbReference type="SAM" id="MobiDB-lite"/>
    </source>
</evidence>
<accession>A0A9P1JZ82</accession>
<keyword evidence="3" id="KW-1185">Reference proteome</keyword>
<sequence length="261" mass="27712">MAFVYPDRASEVTTSTGDQGDIILQGPEPSFWSFTSRMAVGDETTVCREDGLTSELVRVRLVAPDRLRYLAVYGSSNGGARVVWPAGQQRVYATQLGRYALLPPDAGQAGRPVVVQPDGTYGAGALTVPVPTGLTLGTLLDAASAGGRPDGGGADPPGGDLGRGPRSGLRAGDPRRPDHWLAGRSVESRPHPGGRRALRRQRGRGLHLRGTAACPCRRRGVRLDARADHRGDRRRRAAGASHGHGGDRGLWRRGVHVHAAH</sequence>
<dbReference type="EMBL" id="HE577330">
    <property type="protein sequence ID" value="CCD02640.1"/>
    <property type="molecule type" value="Genomic_DNA"/>
</dbReference>
<feature type="compositionally biased region" description="Basic residues" evidence="1">
    <location>
        <begin position="251"/>
        <end position="261"/>
    </location>
</feature>
<feature type="compositionally biased region" description="Basic residues" evidence="1">
    <location>
        <begin position="192"/>
        <end position="207"/>
    </location>
</feature>